<reference evidence="2" key="1">
    <citation type="journal article" date="2019" name="Plant Biotechnol. J.">
        <title>Genome sequencing of the Australian wild diploid species Gossypium australe highlights disease resistance and delayed gland morphogenesis.</title>
        <authorList>
            <person name="Cai Y."/>
            <person name="Cai X."/>
            <person name="Wang Q."/>
            <person name="Wang P."/>
            <person name="Zhang Y."/>
            <person name="Cai C."/>
            <person name="Xu Y."/>
            <person name="Wang K."/>
            <person name="Zhou Z."/>
            <person name="Wang C."/>
            <person name="Geng S."/>
            <person name="Li B."/>
            <person name="Dong Q."/>
            <person name="Hou Y."/>
            <person name="Wang H."/>
            <person name="Ai P."/>
            <person name="Liu Z."/>
            <person name="Yi F."/>
            <person name="Sun M."/>
            <person name="An G."/>
            <person name="Cheng J."/>
            <person name="Zhang Y."/>
            <person name="Shi Q."/>
            <person name="Xie Y."/>
            <person name="Shi X."/>
            <person name="Chang Y."/>
            <person name="Huang F."/>
            <person name="Chen Y."/>
            <person name="Hong S."/>
            <person name="Mi L."/>
            <person name="Sun Q."/>
            <person name="Zhang L."/>
            <person name="Zhou B."/>
            <person name="Peng R."/>
            <person name="Zhang X."/>
            <person name="Liu F."/>
        </authorList>
    </citation>
    <scope>NUCLEOTIDE SEQUENCE [LARGE SCALE GENOMIC DNA]</scope>
    <source>
        <strain evidence="2">cv. PA1801</strain>
    </source>
</reference>
<protein>
    <submittedName>
        <fullName evidence="1">Uncharacterized protein</fullName>
    </submittedName>
</protein>
<keyword evidence="2" id="KW-1185">Reference proteome</keyword>
<evidence type="ECO:0000313" key="1">
    <source>
        <dbReference type="EMBL" id="KAA3481004.1"/>
    </source>
</evidence>
<dbReference type="AlphaFoldDB" id="A0A5B6WI57"/>
<sequence>MEENIKIWSKWQIESMIHRADWASSLPVGFAGRVRENTQCVSCVDVAVILFRSFTCDPSDRN</sequence>
<comment type="caution">
    <text evidence="1">The sequence shown here is derived from an EMBL/GenBank/DDBJ whole genome shotgun (WGS) entry which is preliminary data.</text>
</comment>
<name>A0A5B6WI57_9ROSI</name>
<gene>
    <name evidence="1" type="ORF">EPI10_021404</name>
</gene>
<accession>A0A5B6WI57</accession>
<dbReference type="Proteomes" id="UP000325315">
    <property type="component" value="Unassembled WGS sequence"/>
</dbReference>
<organism evidence="1 2">
    <name type="scientific">Gossypium australe</name>
    <dbReference type="NCBI Taxonomy" id="47621"/>
    <lineage>
        <taxon>Eukaryota</taxon>
        <taxon>Viridiplantae</taxon>
        <taxon>Streptophyta</taxon>
        <taxon>Embryophyta</taxon>
        <taxon>Tracheophyta</taxon>
        <taxon>Spermatophyta</taxon>
        <taxon>Magnoliopsida</taxon>
        <taxon>eudicotyledons</taxon>
        <taxon>Gunneridae</taxon>
        <taxon>Pentapetalae</taxon>
        <taxon>rosids</taxon>
        <taxon>malvids</taxon>
        <taxon>Malvales</taxon>
        <taxon>Malvaceae</taxon>
        <taxon>Malvoideae</taxon>
        <taxon>Gossypium</taxon>
    </lineage>
</organism>
<proteinExistence type="predicted"/>
<evidence type="ECO:0000313" key="2">
    <source>
        <dbReference type="Proteomes" id="UP000325315"/>
    </source>
</evidence>
<dbReference type="EMBL" id="SMMG02000003">
    <property type="protein sequence ID" value="KAA3481004.1"/>
    <property type="molecule type" value="Genomic_DNA"/>
</dbReference>